<name>A0A0K0XVH6_9GAMM</name>
<sequence length="695" mass="74978">MRKLITCLSFTLAMLSLPAFAQFEFIEDLTPAGGEVEDFGLGSRVFENDLFVAWPHGFGEPDPAPTCGEVYHYTKNAEGRFELASVLQAPSCSPGDMFGAADMELDGDTLFISALSGLRGDGQGNPSDSRVWIFERDPSYNPDGVNAGWRPVTDLIGSNVGGNRAIGGSLDIEGDTLAVQSVTFETVFGFNFARADGIYIFQRNGDSWAEIDRITESTAFYGLDFELTADQLIVGAPEAQTFGGPGRVYVYDRVGDDFVLSQTLTTTDSESNFGYFVDVQDQTMAVGAVNLAEPGAVFLYERDSAGLWQPSGKLTPPTRANNDIYGVIGRFADDLLIVGAENGVRQTEPAAGKVYIYQRSGSDYELIQELVAPVSSNGSDVFGGGLTTNGTDLLVKAFGAPAGGFTAFYHFQREASAGPGEPTDPDPSFAVEPGHSGLFFNADRSGEGFMIDMLPDGRGLMFWFTYAEGQPLWLIAQGPVEGNLMRLDQVFAPRGARFGDAFDAGDVDLVEWGSLLFEFDDCDGGRVHYFSDQAGFGDGSIELSRLSNIAGIDCGETRETVVNGFSGGFFNPERGGEGLQIHITDLDGQHTPVVYWPTFDTQGNPLWLFGMGRTEGDSIVIDEMRRYSGAAFGELFDSSDVVGSDWGSVRIDFEGCDQLTIDYQSDDPAYGSGQIDMIRLYQLGLTTCSGTPSAR</sequence>
<gene>
    <name evidence="1" type="ORF">WM2015_1258</name>
</gene>
<accession>A0A0K0XVH6</accession>
<dbReference type="RefSeq" id="WP_049725256.1">
    <property type="nucleotide sequence ID" value="NZ_CP012154.1"/>
</dbReference>
<dbReference type="SUPFAM" id="SSF69318">
    <property type="entry name" value="Integrin alpha N-terminal domain"/>
    <property type="match status" value="1"/>
</dbReference>
<dbReference type="STRING" id="1579979.WM2015_1258"/>
<evidence type="ECO:0000313" key="2">
    <source>
        <dbReference type="Proteomes" id="UP000066624"/>
    </source>
</evidence>
<dbReference type="EMBL" id="CP012154">
    <property type="protein sequence ID" value="AKS41632.1"/>
    <property type="molecule type" value="Genomic_DNA"/>
</dbReference>
<dbReference type="AlphaFoldDB" id="A0A0K0XVH6"/>
<dbReference type="PANTHER" id="PTHR36220">
    <property type="entry name" value="UNNAMED PRODUCT"/>
    <property type="match status" value="1"/>
</dbReference>
<dbReference type="PATRIC" id="fig|1579979.3.peg.1290"/>
<dbReference type="Proteomes" id="UP000066624">
    <property type="component" value="Chromosome"/>
</dbReference>
<proteinExistence type="predicted"/>
<dbReference type="PANTHER" id="PTHR36220:SF1">
    <property type="entry name" value="GAMMA TUBULIN COMPLEX COMPONENT C-TERMINAL DOMAIN-CONTAINING PROTEIN"/>
    <property type="match status" value="1"/>
</dbReference>
<organism evidence="1 2">
    <name type="scientific">Wenzhouxiangella marina</name>
    <dbReference type="NCBI Taxonomy" id="1579979"/>
    <lineage>
        <taxon>Bacteria</taxon>
        <taxon>Pseudomonadati</taxon>
        <taxon>Pseudomonadota</taxon>
        <taxon>Gammaproteobacteria</taxon>
        <taxon>Chromatiales</taxon>
        <taxon>Wenzhouxiangellaceae</taxon>
        <taxon>Wenzhouxiangella</taxon>
    </lineage>
</organism>
<dbReference type="InterPro" id="IPR028994">
    <property type="entry name" value="Integrin_alpha_N"/>
</dbReference>
<protein>
    <submittedName>
        <fullName evidence="1">Uncharacterized protein</fullName>
    </submittedName>
</protein>
<reference evidence="2" key="1">
    <citation type="submission" date="2015-07" db="EMBL/GenBank/DDBJ databases">
        <authorList>
            <person name="Kim K.M."/>
        </authorList>
    </citation>
    <scope>NUCLEOTIDE SEQUENCE [LARGE SCALE GENOMIC DNA]</scope>
    <source>
        <strain evidence="2">KCTC 42284</strain>
    </source>
</reference>
<dbReference type="KEGG" id="wma:WM2015_1258"/>
<dbReference type="Gene3D" id="2.130.10.130">
    <property type="entry name" value="Integrin alpha, N-terminal"/>
    <property type="match status" value="1"/>
</dbReference>
<evidence type="ECO:0000313" key="1">
    <source>
        <dbReference type="EMBL" id="AKS41632.1"/>
    </source>
</evidence>
<dbReference type="OrthoDB" id="5927922at2"/>
<keyword evidence="2" id="KW-1185">Reference proteome</keyword>